<accession>A0A367JRZ2</accession>
<dbReference type="InterPro" id="IPR018466">
    <property type="entry name" value="Kre9/Knh1-like_N"/>
</dbReference>
<name>A0A367JRZ2_RHIST</name>
<evidence type="ECO:0000256" key="2">
    <source>
        <dbReference type="SAM" id="SignalP"/>
    </source>
</evidence>
<evidence type="ECO:0000259" key="3">
    <source>
        <dbReference type="Pfam" id="PF10342"/>
    </source>
</evidence>
<organism evidence="4 5">
    <name type="scientific">Rhizopus stolonifer</name>
    <name type="common">Rhizopus nigricans</name>
    <dbReference type="NCBI Taxonomy" id="4846"/>
    <lineage>
        <taxon>Eukaryota</taxon>
        <taxon>Fungi</taxon>
        <taxon>Fungi incertae sedis</taxon>
        <taxon>Mucoromycota</taxon>
        <taxon>Mucoromycotina</taxon>
        <taxon>Mucoromycetes</taxon>
        <taxon>Mucorales</taxon>
        <taxon>Mucorineae</taxon>
        <taxon>Rhizopodaceae</taxon>
        <taxon>Rhizopus</taxon>
    </lineage>
</organism>
<evidence type="ECO:0000256" key="1">
    <source>
        <dbReference type="ARBA" id="ARBA00022729"/>
    </source>
</evidence>
<dbReference type="OrthoDB" id="2206038at2759"/>
<feature type="domain" description="Yeast cell wall synthesis Kre9/Knh1-like N-terminal" evidence="3">
    <location>
        <begin position="30"/>
        <end position="99"/>
    </location>
</feature>
<evidence type="ECO:0000313" key="5">
    <source>
        <dbReference type="Proteomes" id="UP000253551"/>
    </source>
</evidence>
<feature type="signal peptide" evidence="2">
    <location>
        <begin position="1"/>
        <end position="16"/>
    </location>
</feature>
<evidence type="ECO:0000313" key="4">
    <source>
        <dbReference type="EMBL" id="RCH92730.1"/>
    </source>
</evidence>
<dbReference type="Pfam" id="PF10342">
    <property type="entry name" value="Kre9_KNH"/>
    <property type="match status" value="1"/>
</dbReference>
<dbReference type="Proteomes" id="UP000253551">
    <property type="component" value="Unassembled WGS sequence"/>
</dbReference>
<gene>
    <name evidence="4" type="ORF">CU098_001441</name>
</gene>
<dbReference type="EMBL" id="PJQM01002795">
    <property type="protein sequence ID" value="RCH92730.1"/>
    <property type="molecule type" value="Genomic_DNA"/>
</dbReference>
<proteinExistence type="predicted"/>
<sequence>MKSIVVVLPLLVGTYALVNDINEDCIVINPIGNTIVMAGDKMKISWTNSHVDRFASIYLVQSDGLTQPIVIAEDVPTSSGQVVVDLPSNLIPSNAYYMTLGVAPYHCQSGNLRILAASSVPPDSKTPDTFRDQIDNGRYPHQAPSDARTLMEAMPLTLAILLTSFVLFSLT</sequence>
<protein>
    <recommendedName>
        <fullName evidence="3">Yeast cell wall synthesis Kre9/Knh1-like N-terminal domain-containing protein</fullName>
    </recommendedName>
</protein>
<dbReference type="AlphaFoldDB" id="A0A367JRZ2"/>
<feature type="chain" id="PRO_5016586587" description="Yeast cell wall synthesis Kre9/Knh1-like N-terminal domain-containing protein" evidence="2">
    <location>
        <begin position="17"/>
        <end position="171"/>
    </location>
</feature>
<comment type="caution">
    <text evidence="4">The sequence shown here is derived from an EMBL/GenBank/DDBJ whole genome shotgun (WGS) entry which is preliminary data.</text>
</comment>
<reference evidence="4 5" key="1">
    <citation type="journal article" date="2018" name="G3 (Bethesda)">
        <title>Phylogenetic and Phylogenomic Definition of Rhizopus Species.</title>
        <authorList>
            <person name="Gryganskyi A.P."/>
            <person name="Golan J."/>
            <person name="Dolatabadi S."/>
            <person name="Mondo S."/>
            <person name="Robb S."/>
            <person name="Idnurm A."/>
            <person name="Muszewska A."/>
            <person name="Steczkiewicz K."/>
            <person name="Masonjones S."/>
            <person name="Liao H.L."/>
            <person name="Gajdeczka M.T."/>
            <person name="Anike F."/>
            <person name="Vuek A."/>
            <person name="Anishchenko I.M."/>
            <person name="Voigt K."/>
            <person name="de Hoog G.S."/>
            <person name="Smith M.E."/>
            <person name="Heitman J."/>
            <person name="Vilgalys R."/>
            <person name="Stajich J.E."/>
        </authorList>
    </citation>
    <scope>NUCLEOTIDE SEQUENCE [LARGE SCALE GENOMIC DNA]</scope>
    <source>
        <strain evidence="4 5">LSU 92-RS-03</strain>
    </source>
</reference>
<keyword evidence="5" id="KW-1185">Reference proteome</keyword>
<keyword evidence="1 2" id="KW-0732">Signal</keyword>